<proteinExistence type="predicted"/>
<protein>
    <submittedName>
        <fullName evidence="2">Uncharacterized protein</fullName>
    </submittedName>
</protein>
<gene>
    <name evidence="1" type="ORF">BYL167_LOCUS49101</name>
    <name evidence="2" type="ORF">GIL414_LOCUS69429</name>
</gene>
<reference evidence="2" key="1">
    <citation type="submission" date="2021-02" db="EMBL/GenBank/DDBJ databases">
        <authorList>
            <person name="Nowell W R."/>
        </authorList>
    </citation>
    <scope>NUCLEOTIDE SEQUENCE</scope>
</reference>
<evidence type="ECO:0000313" key="1">
    <source>
        <dbReference type="EMBL" id="CAF4823606.1"/>
    </source>
</evidence>
<dbReference type="EMBL" id="CAJOBH010145256">
    <property type="protein sequence ID" value="CAF4823606.1"/>
    <property type="molecule type" value="Genomic_DNA"/>
</dbReference>
<evidence type="ECO:0000313" key="2">
    <source>
        <dbReference type="EMBL" id="CAF5181365.1"/>
    </source>
</evidence>
<sequence>IIEDINKYQQITKCKKVELLNIKSELQHCSRKSRIILMELTNNHDTDDDDEHAQFFFTISSKNVDDFINESCGLQRVDHHISHLEYKSRSFKLILGRDVNCFE</sequence>
<dbReference type="Proteomes" id="UP000681720">
    <property type="component" value="Unassembled WGS sequence"/>
</dbReference>
<name>A0A8S3HEW4_9BILA</name>
<comment type="caution">
    <text evidence="2">The sequence shown here is derived from an EMBL/GenBank/DDBJ whole genome shotgun (WGS) entry which is preliminary data.</text>
</comment>
<accession>A0A8S3HEW4</accession>
<dbReference type="AlphaFoldDB" id="A0A8S3HEW4"/>
<feature type="non-terminal residue" evidence="2">
    <location>
        <position position="1"/>
    </location>
</feature>
<evidence type="ECO:0000313" key="3">
    <source>
        <dbReference type="Proteomes" id="UP000681720"/>
    </source>
</evidence>
<dbReference type="EMBL" id="CAJOBJ010330096">
    <property type="protein sequence ID" value="CAF5181365.1"/>
    <property type="molecule type" value="Genomic_DNA"/>
</dbReference>
<organism evidence="2 3">
    <name type="scientific">Rotaria magnacalcarata</name>
    <dbReference type="NCBI Taxonomy" id="392030"/>
    <lineage>
        <taxon>Eukaryota</taxon>
        <taxon>Metazoa</taxon>
        <taxon>Spiralia</taxon>
        <taxon>Gnathifera</taxon>
        <taxon>Rotifera</taxon>
        <taxon>Eurotatoria</taxon>
        <taxon>Bdelloidea</taxon>
        <taxon>Philodinida</taxon>
        <taxon>Philodinidae</taxon>
        <taxon>Rotaria</taxon>
    </lineage>
</organism>
<dbReference type="Proteomes" id="UP000681967">
    <property type="component" value="Unassembled WGS sequence"/>
</dbReference>